<feature type="transmembrane region" description="Helical" evidence="8">
    <location>
        <begin position="222"/>
        <end position="238"/>
    </location>
</feature>
<accession>A0ABS6X944</accession>
<comment type="subcellular location">
    <subcellularLocation>
        <location evidence="1">Membrane</location>
        <topology evidence="1">Multi-pass membrane protein</topology>
    </subcellularLocation>
</comment>
<dbReference type="EMBL" id="JAHWXQ010000001">
    <property type="protein sequence ID" value="MBW3364477.1"/>
    <property type="molecule type" value="Genomic_DNA"/>
</dbReference>
<dbReference type="Pfam" id="PF00999">
    <property type="entry name" value="Na_H_Exchanger"/>
    <property type="match status" value="1"/>
</dbReference>
<dbReference type="PANTHER" id="PTHR43562:SF4">
    <property type="entry name" value="NA(+)_H(+) ANTIPORTER NHAS5"/>
    <property type="match status" value="1"/>
</dbReference>
<protein>
    <submittedName>
        <fullName evidence="10">Cation:proton antiporter</fullName>
    </submittedName>
</protein>
<dbReference type="InterPro" id="IPR038770">
    <property type="entry name" value="Na+/solute_symporter_sf"/>
</dbReference>
<evidence type="ECO:0000256" key="3">
    <source>
        <dbReference type="ARBA" id="ARBA00022449"/>
    </source>
</evidence>
<reference evidence="10 11" key="1">
    <citation type="submission" date="2021-07" db="EMBL/GenBank/DDBJ databases">
        <authorList>
            <person name="Kim M.K."/>
        </authorList>
    </citation>
    <scope>NUCLEOTIDE SEQUENCE [LARGE SCALE GENOMIC DNA]</scope>
    <source>
        <strain evidence="10 11">HLY7-15</strain>
    </source>
</reference>
<dbReference type="PANTHER" id="PTHR43562">
    <property type="entry name" value="NAPA-TYPE SODIUM/HYDROGEN ANTIPORTER"/>
    <property type="match status" value="1"/>
</dbReference>
<keyword evidence="7 8" id="KW-0472">Membrane</keyword>
<evidence type="ECO:0000259" key="9">
    <source>
        <dbReference type="Pfam" id="PF00999"/>
    </source>
</evidence>
<feature type="transmembrane region" description="Helical" evidence="8">
    <location>
        <begin position="297"/>
        <end position="316"/>
    </location>
</feature>
<feature type="transmembrane region" description="Helical" evidence="8">
    <location>
        <begin position="15"/>
        <end position="32"/>
    </location>
</feature>
<feature type="transmembrane region" description="Helical" evidence="8">
    <location>
        <begin position="337"/>
        <end position="359"/>
    </location>
</feature>
<dbReference type="RefSeq" id="WP_199108965.1">
    <property type="nucleotide sequence ID" value="NZ_JAHWXQ010000001.1"/>
</dbReference>
<feature type="transmembrane region" description="Helical" evidence="8">
    <location>
        <begin position="64"/>
        <end position="83"/>
    </location>
</feature>
<proteinExistence type="predicted"/>
<evidence type="ECO:0000256" key="8">
    <source>
        <dbReference type="SAM" id="Phobius"/>
    </source>
</evidence>
<dbReference type="Proteomes" id="UP000774935">
    <property type="component" value="Unassembled WGS sequence"/>
</dbReference>
<evidence type="ECO:0000256" key="2">
    <source>
        <dbReference type="ARBA" id="ARBA00022448"/>
    </source>
</evidence>
<evidence type="ECO:0000313" key="11">
    <source>
        <dbReference type="Proteomes" id="UP000774935"/>
    </source>
</evidence>
<evidence type="ECO:0000256" key="7">
    <source>
        <dbReference type="ARBA" id="ARBA00023136"/>
    </source>
</evidence>
<dbReference type="InterPro" id="IPR006153">
    <property type="entry name" value="Cation/H_exchanger_TM"/>
</dbReference>
<evidence type="ECO:0000256" key="6">
    <source>
        <dbReference type="ARBA" id="ARBA00023065"/>
    </source>
</evidence>
<sequence>MKLALKLTLPFEDPVLIFTLVLFIILVSTIILKRVKIPGIVGLIIAGVIVGPNGFGIMERDASMILFGTVGILYIMFLAGLEMDMVGFKKTKTRSITYGALTFFIPITIGALTFLYLFDYELKSAILLGCMFASHTLLAYPIISKLGLAKNEAVTVTIGGTIITDTAVLIVLAIIVGSMEGNVSMVYWMILALKLAVFVAVVLFVFPVIAKFIFKQLESEKGAQFIFVLAMVFAASFLAELAGVEAILGAFLAGLALNQLIPHTSALMNRLEFVGNNIFVPFFLLSVGMLVDVSVLFEGWVALATIVTVIALAILTKWIAAYITQKLYGYSITQRNLIFGLSTARAAATLAVILVGFELGIIEEFALNLTVVLILATSLASSFITEKAGRALAIIESRRKPDLSEKPDRILVPIANPATIENLIDLSIMLKNPDYHEPIYPLAVVIDNEHAEEEIFKKNKMLQEAIKHASATDNDVQLVSKIDMNISSGILRAIKELMITEVVLGWNAKITTRDRVFGTVLDNLLEKTEQMILVCKIAEPLNTTRRIIVIVPLNAELERGYLRWIRAVKKLSSQLGAKIIFRGRRRTLNKIRQTLATTKPAVEAEFEPLSNFSEFGDMKTSLTKDDMIVVVSGRRGTVSYNNTMDYVPRVLSRDYKENSFIIVYPEQNPMAEQDNMYINIAYGRDA</sequence>
<keyword evidence="3" id="KW-0050">Antiport</keyword>
<feature type="transmembrane region" description="Helical" evidence="8">
    <location>
        <begin position="273"/>
        <end position="291"/>
    </location>
</feature>
<feature type="transmembrane region" description="Helical" evidence="8">
    <location>
        <begin position="244"/>
        <end position="261"/>
    </location>
</feature>
<keyword evidence="2" id="KW-0813">Transport</keyword>
<feature type="transmembrane region" description="Helical" evidence="8">
    <location>
        <begin position="124"/>
        <end position="143"/>
    </location>
</feature>
<keyword evidence="6" id="KW-0406">Ion transport</keyword>
<feature type="transmembrane region" description="Helical" evidence="8">
    <location>
        <begin position="185"/>
        <end position="210"/>
    </location>
</feature>
<dbReference type="Gene3D" id="1.20.1530.20">
    <property type="match status" value="1"/>
</dbReference>
<keyword evidence="11" id="KW-1185">Reference proteome</keyword>
<keyword evidence="5 8" id="KW-1133">Transmembrane helix</keyword>
<gene>
    <name evidence="10" type="ORF">KYK27_05450</name>
</gene>
<comment type="caution">
    <text evidence="10">The sequence shown here is derived from an EMBL/GenBank/DDBJ whole genome shotgun (WGS) entry which is preliminary data.</text>
</comment>
<feature type="transmembrane region" description="Helical" evidence="8">
    <location>
        <begin position="39"/>
        <end position="58"/>
    </location>
</feature>
<feature type="transmembrane region" description="Helical" evidence="8">
    <location>
        <begin position="95"/>
        <end position="118"/>
    </location>
</feature>
<keyword evidence="4 8" id="KW-0812">Transmembrane</keyword>
<evidence type="ECO:0000256" key="1">
    <source>
        <dbReference type="ARBA" id="ARBA00004141"/>
    </source>
</evidence>
<dbReference type="SUPFAM" id="SSF52402">
    <property type="entry name" value="Adenine nucleotide alpha hydrolases-like"/>
    <property type="match status" value="1"/>
</dbReference>
<evidence type="ECO:0000313" key="10">
    <source>
        <dbReference type="EMBL" id="MBW3364477.1"/>
    </source>
</evidence>
<evidence type="ECO:0000256" key="4">
    <source>
        <dbReference type="ARBA" id="ARBA00022692"/>
    </source>
</evidence>
<evidence type="ECO:0000256" key="5">
    <source>
        <dbReference type="ARBA" id="ARBA00022989"/>
    </source>
</evidence>
<feature type="transmembrane region" description="Helical" evidence="8">
    <location>
        <begin position="155"/>
        <end position="179"/>
    </location>
</feature>
<name>A0ABS6X944_9BACT</name>
<feature type="domain" description="Cation/H+ exchanger transmembrane" evidence="9">
    <location>
        <begin position="23"/>
        <end position="379"/>
    </location>
</feature>
<organism evidence="10 11">
    <name type="scientific">Pontibacter populi</name>
    <dbReference type="NCBI Taxonomy" id="890055"/>
    <lineage>
        <taxon>Bacteria</taxon>
        <taxon>Pseudomonadati</taxon>
        <taxon>Bacteroidota</taxon>
        <taxon>Cytophagia</taxon>
        <taxon>Cytophagales</taxon>
        <taxon>Hymenobacteraceae</taxon>
        <taxon>Pontibacter</taxon>
    </lineage>
</organism>